<accession>A0A2T7T9L0</accession>
<organism evidence="1 2">
    <name type="scientific">Streptomyces scopuliridis RB72</name>
    <dbReference type="NCBI Taxonomy" id="1440053"/>
    <lineage>
        <taxon>Bacteria</taxon>
        <taxon>Bacillati</taxon>
        <taxon>Actinomycetota</taxon>
        <taxon>Actinomycetes</taxon>
        <taxon>Kitasatosporales</taxon>
        <taxon>Streptomycetaceae</taxon>
        <taxon>Streptomyces</taxon>
    </lineage>
</organism>
<evidence type="ECO:0000313" key="1">
    <source>
        <dbReference type="EMBL" id="PVE11827.1"/>
    </source>
</evidence>
<reference evidence="1 2" key="1">
    <citation type="submission" date="2013-12" db="EMBL/GenBank/DDBJ databases">
        <title>Annotated genome of Streptomyces scopuliridis.</title>
        <authorList>
            <person name="Olson J.B."/>
        </authorList>
    </citation>
    <scope>NUCLEOTIDE SEQUENCE [LARGE SCALE GENOMIC DNA]</scope>
    <source>
        <strain evidence="1 2">RB72</strain>
    </source>
</reference>
<proteinExistence type="predicted"/>
<protein>
    <submittedName>
        <fullName evidence="1">Uncharacterized protein</fullName>
    </submittedName>
</protein>
<sequence>MPRNVDEWADRIRKVSSADDPQAARKLAGDIYRAAQEDLDAQRARAELEREE</sequence>
<gene>
    <name evidence="1" type="ORF">Y717_00105</name>
</gene>
<dbReference type="EMBL" id="AZSP01000126">
    <property type="protein sequence ID" value="PVE11827.1"/>
    <property type="molecule type" value="Genomic_DNA"/>
</dbReference>
<name>A0A2T7T9L0_9ACTN</name>
<dbReference type="Proteomes" id="UP000245992">
    <property type="component" value="Unassembled WGS sequence"/>
</dbReference>
<dbReference type="STRING" id="1440053.GCA_000718095_01235"/>
<dbReference type="AlphaFoldDB" id="A0A2T7T9L0"/>
<evidence type="ECO:0000313" key="2">
    <source>
        <dbReference type="Proteomes" id="UP000245992"/>
    </source>
</evidence>
<keyword evidence="2" id="KW-1185">Reference proteome</keyword>
<comment type="caution">
    <text evidence="1">The sequence shown here is derived from an EMBL/GenBank/DDBJ whole genome shotgun (WGS) entry which is preliminary data.</text>
</comment>